<dbReference type="AlphaFoldDB" id="A0A6C2UK50"/>
<name>A0A6C2UK50_9BACT</name>
<feature type="transmembrane region" description="Helical" evidence="1">
    <location>
        <begin position="29"/>
        <end position="47"/>
    </location>
</feature>
<accession>A0A6C2UK50</accession>
<protein>
    <submittedName>
        <fullName evidence="2">Uncharacterized protein</fullName>
    </submittedName>
</protein>
<sequence length="92" mass="10780">MRLRKGYTLSRQCLILKKTIEPQRTRLPGGHPLFPFLLFFTFLRNFLLGKKMMGRKIPSNSPDSYLYATSSLLFTQRNAEDLFVMKPLWPQA</sequence>
<evidence type="ECO:0000313" key="3">
    <source>
        <dbReference type="Proteomes" id="UP000346198"/>
    </source>
</evidence>
<reference evidence="2 3" key="1">
    <citation type="submission" date="2019-04" db="EMBL/GenBank/DDBJ databases">
        <authorList>
            <person name="Van Vliet M D."/>
        </authorList>
    </citation>
    <scope>NUCLEOTIDE SEQUENCE [LARGE SCALE GENOMIC DNA]</scope>
    <source>
        <strain evidence="2 3">F21</strain>
    </source>
</reference>
<keyword evidence="1" id="KW-0472">Membrane</keyword>
<keyword evidence="1" id="KW-1133">Transmembrane helix</keyword>
<dbReference type="Proteomes" id="UP000346198">
    <property type="component" value="Unassembled WGS sequence"/>
</dbReference>
<organism evidence="2 3">
    <name type="scientific">Pontiella sulfatireligans</name>
    <dbReference type="NCBI Taxonomy" id="2750658"/>
    <lineage>
        <taxon>Bacteria</taxon>
        <taxon>Pseudomonadati</taxon>
        <taxon>Kiritimatiellota</taxon>
        <taxon>Kiritimatiellia</taxon>
        <taxon>Kiritimatiellales</taxon>
        <taxon>Pontiellaceae</taxon>
        <taxon>Pontiella</taxon>
    </lineage>
</organism>
<evidence type="ECO:0000313" key="2">
    <source>
        <dbReference type="EMBL" id="VGO20478.1"/>
    </source>
</evidence>
<gene>
    <name evidence="2" type="ORF">SCARR_02541</name>
</gene>
<keyword evidence="3" id="KW-1185">Reference proteome</keyword>
<dbReference type="EMBL" id="CAAHFH010000001">
    <property type="protein sequence ID" value="VGO20478.1"/>
    <property type="molecule type" value="Genomic_DNA"/>
</dbReference>
<keyword evidence="1" id="KW-0812">Transmembrane</keyword>
<proteinExistence type="predicted"/>
<evidence type="ECO:0000256" key="1">
    <source>
        <dbReference type="SAM" id="Phobius"/>
    </source>
</evidence>